<accession>A0ACB8C2T8</accession>
<sequence>MLQGDSSAVNVFKPEQFVGDKRLLRNFSRWLLDFCQTVFRREPDETQQFLEVGCGIGDLTRDELLPRCLPCRRIVAVDLSAEMVEHSTRHSHHEKIEYGKLDIASDEDVAAFVDEHGLFDRVYSFYTLSWARDQAKALKNVARLLKPRGECLLVFHASVEPIDVNRNVAKMERWSKYYHLVEQVVPKTHDLNDDERVEYISTLLAEAGLSPSILELPVFTGFDGYSLETLADMYMVKSPIFAVLSEEEKHQFQIGHGTRDAENTLT</sequence>
<dbReference type="EMBL" id="CM023478">
    <property type="protein sequence ID" value="KAH7933056.1"/>
    <property type="molecule type" value="Genomic_DNA"/>
</dbReference>
<organism evidence="1 2">
    <name type="scientific">Dermacentor silvarum</name>
    <name type="common">Tick</name>
    <dbReference type="NCBI Taxonomy" id="543639"/>
    <lineage>
        <taxon>Eukaryota</taxon>
        <taxon>Metazoa</taxon>
        <taxon>Ecdysozoa</taxon>
        <taxon>Arthropoda</taxon>
        <taxon>Chelicerata</taxon>
        <taxon>Arachnida</taxon>
        <taxon>Acari</taxon>
        <taxon>Parasitiformes</taxon>
        <taxon>Ixodida</taxon>
        <taxon>Ixodoidea</taxon>
        <taxon>Ixodidae</taxon>
        <taxon>Rhipicephalinae</taxon>
        <taxon>Dermacentor</taxon>
    </lineage>
</organism>
<name>A0ACB8C2T8_DERSI</name>
<dbReference type="Proteomes" id="UP000821865">
    <property type="component" value="Chromosome 9"/>
</dbReference>
<evidence type="ECO:0000313" key="2">
    <source>
        <dbReference type="Proteomes" id="UP000821865"/>
    </source>
</evidence>
<keyword evidence="2" id="KW-1185">Reference proteome</keyword>
<reference evidence="1" key="1">
    <citation type="submission" date="2020-05" db="EMBL/GenBank/DDBJ databases">
        <title>Large-scale comparative analyses of tick genomes elucidate their genetic diversity and vector capacities.</title>
        <authorList>
            <person name="Jia N."/>
            <person name="Wang J."/>
            <person name="Shi W."/>
            <person name="Du L."/>
            <person name="Sun Y."/>
            <person name="Zhan W."/>
            <person name="Jiang J."/>
            <person name="Wang Q."/>
            <person name="Zhang B."/>
            <person name="Ji P."/>
            <person name="Sakyi L.B."/>
            <person name="Cui X."/>
            <person name="Yuan T."/>
            <person name="Jiang B."/>
            <person name="Yang W."/>
            <person name="Lam T.T.-Y."/>
            <person name="Chang Q."/>
            <person name="Ding S."/>
            <person name="Wang X."/>
            <person name="Zhu J."/>
            <person name="Ruan X."/>
            <person name="Zhao L."/>
            <person name="Wei J."/>
            <person name="Que T."/>
            <person name="Du C."/>
            <person name="Cheng J."/>
            <person name="Dai P."/>
            <person name="Han X."/>
            <person name="Huang E."/>
            <person name="Gao Y."/>
            <person name="Liu J."/>
            <person name="Shao H."/>
            <person name="Ye R."/>
            <person name="Li L."/>
            <person name="Wei W."/>
            <person name="Wang X."/>
            <person name="Wang C."/>
            <person name="Yang T."/>
            <person name="Huo Q."/>
            <person name="Li W."/>
            <person name="Guo W."/>
            <person name="Chen H."/>
            <person name="Zhou L."/>
            <person name="Ni X."/>
            <person name="Tian J."/>
            <person name="Zhou Y."/>
            <person name="Sheng Y."/>
            <person name="Liu T."/>
            <person name="Pan Y."/>
            <person name="Xia L."/>
            <person name="Li J."/>
            <person name="Zhao F."/>
            <person name="Cao W."/>
        </authorList>
    </citation>
    <scope>NUCLEOTIDE SEQUENCE</scope>
    <source>
        <strain evidence="1">Dsil-2018</strain>
    </source>
</reference>
<gene>
    <name evidence="1" type="ORF">HPB49_007588</name>
</gene>
<evidence type="ECO:0000313" key="1">
    <source>
        <dbReference type="EMBL" id="KAH7933056.1"/>
    </source>
</evidence>
<comment type="caution">
    <text evidence="1">The sequence shown here is derived from an EMBL/GenBank/DDBJ whole genome shotgun (WGS) entry which is preliminary data.</text>
</comment>
<proteinExistence type="predicted"/>
<protein>
    <submittedName>
        <fullName evidence="1">Uncharacterized protein</fullName>
    </submittedName>
</protein>